<dbReference type="PROSITE" id="PS51819">
    <property type="entry name" value="VOC"/>
    <property type="match status" value="2"/>
</dbReference>
<comment type="caution">
    <text evidence="10">The sequence shown here is derived from an EMBL/GenBank/DDBJ whole genome shotgun (WGS) entry which is preliminary data.</text>
</comment>
<evidence type="ECO:0000256" key="1">
    <source>
        <dbReference type="ARBA" id="ARBA00001954"/>
    </source>
</evidence>
<dbReference type="PANTHER" id="PTHR21366">
    <property type="entry name" value="GLYOXALASE FAMILY PROTEIN"/>
    <property type="match status" value="1"/>
</dbReference>
<evidence type="ECO:0000256" key="6">
    <source>
        <dbReference type="ARBA" id="ARBA00023002"/>
    </source>
</evidence>
<feature type="domain" description="VOC" evidence="9">
    <location>
        <begin position="172"/>
        <end position="290"/>
    </location>
</feature>
<dbReference type="InterPro" id="IPR029068">
    <property type="entry name" value="Glyas_Bleomycin-R_OHBP_Dase"/>
</dbReference>
<name>A0A7W8XJJ6_9HYPH</name>
<comment type="cofactor">
    <cofactor evidence="1 8">
        <name>Fe(2+)</name>
        <dbReference type="ChEBI" id="CHEBI:29033"/>
    </cofactor>
</comment>
<keyword evidence="3" id="KW-0479">Metal-binding</keyword>
<evidence type="ECO:0000256" key="7">
    <source>
        <dbReference type="ARBA" id="ARBA00023004"/>
    </source>
</evidence>
<evidence type="ECO:0000256" key="3">
    <source>
        <dbReference type="ARBA" id="ARBA00022723"/>
    </source>
</evidence>
<sequence length="357" mass="39680">MRKTGIDKIPGRFMLTLAKPNEDNMLPAVNLKPPFNITRFSHVVLEVNDVGCSRDFYVNVGGLVETEFTDGVSYLRGLSEACHHSLVLAPAGDKPACRRIGYRVFLEEDLDKAKAFFEEKGLPAEWVEVRNQGRTLLVSDPSGARIELCSSMSVHPRKFLAVHEHRGARAQGLDHCQIMVADPLGLSAFYGELGFRTSEYIAAGDTLIANFMYRKGVCLDLALVPGIGPQLHHFAYTVPESSDIFAVCDFASRYGYGDSIERGPGRHGPSGVLFVYLRDPDGHRVEFFNNHYTTIDAELEPIRWDAASLSTNVHWGMPAVSKWFFEASEFAGVPLEHPEKMPNPMTLERYAEGLAKS</sequence>
<dbReference type="Proteomes" id="UP000528824">
    <property type="component" value="Unassembled WGS sequence"/>
</dbReference>
<evidence type="ECO:0000259" key="9">
    <source>
        <dbReference type="PROSITE" id="PS51819"/>
    </source>
</evidence>
<reference evidence="10 11" key="1">
    <citation type="submission" date="2020-08" db="EMBL/GenBank/DDBJ databases">
        <title>Genomic Encyclopedia of Type Strains, Phase IV (KMG-V): Genome sequencing to study the core and pangenomes of soil and plant-associated prokaryotes.</title>
        <authorList>
            <person name="Whitman W."/>
        </authorList>
    </citation>
    <scope>NUCLEOTIDE SEQUENCE [LARGE SCALE GENOMIC DNA]</scope>
    <source>
        <strain evidence="10 11">SEMIA 4034</strain>
    </source>
</reference>
<dbReference type="Gene3D" id="3.10.180.10">
    <property type="entry name" value="2,3-Dihydroxybiphenyl 1,2-Dioxygenase, domain 1"/>
    <property type="match status" value="2"/>
</dbReference>
<dbReference type="RefSeq" id="WP_246720502.1">
    <property type="nucleotide sequence ID" value="NZ_JACHBB010000015.1"/>
</dbReference>
<keyword evidence="7 8" id="KW-0408">Iron</keyword>
<dbReference type="PROSITE" id="PS00082">
    <property type="entry name" value="EXTRADIOL_DIOXYGENAS"/>
    <property type="match status" value="1"/>
</dbReference>
<evidence type="ECO:0000256" key="8">
    <source>
        <dbReference type="RuleBase" id="RU000683"/>
    </source>
</evidence>
<evidence type="ECO:0000313" key="10">
    <source>
        <dbReference type="EMBL" id="MBB5564006.1"/>
    </source>
</evidence>
<evidence type="ECO:0000313" key="11">
    <source>
        <dbReference type="Proteomes" id="UP000528824"/>
    </source>
</evidence>
<dbReference type="InterPro" id="IPR000486">
    <property type="entry name" value="Xdiol_ring_cleave_dOase_1/2"/>
</dbReference>
<dbReference type="InterPro" id="IPR037523">
    <property type="entry name" value="VOC_core"/>
</dbReference>
<accession>A0A7W8XJJ6</accession>
<dbReference type="InterPro" id="IPR050383">
    <property type="entry name" value="GlyoxalaseI/FosfomycinResist"/>
</dbReference>
<dbReference type="EMBL" id="JACHBC010000016">
    <property type="protein sequence ID" value="MBB5564006.1"/>
    <property type="molecule type" value="Genomic_DNA"/>
</dbReference>
<proteinExistence type="inferred from homology"/>
<keyword evidence="5 8" id="KW-0223">Dioxygenase</keyword>
<dbReference type="GO" id="GO:0018577">
    <property type="term" value="F:catechol 2,3-dioxygenase activity"/>
    <property type="evidence" value="ECO:0007669"/>
    <property type="project" value="UniProtKB-EC"/>
</dbReference>
<protein>
    <submittedName>
        <fullName evidence="10">Catechol 2,3-dioxygenase</fullName>
        <ecNumber evidence="10">1.13.11.2</ecNumber>
    </submittedName>
</protein>
<dbReference type="EC" id="1.13.11.2" evidence="10"/>
<dbReference type="GO" id="GO:0008198">
    <property type="term" value="F:ferrous iron binding"/>
    <property type="evidence" value="ECO:0007669"/>
    <property type="project" value="InterPro"/>
</dbReference>
<evidence type="ECO:0000256" key="2">
    <source>
        <dbReference type="ARBA" id="ARBA00008784"/>
    </source>
</evidence>
<feature type="domain" description="VOC" evidence="9">
    <location>
        <begin position="39"/>
        <end position="151"/>
    </location>
</feature>
<dbReference type="SUPFAM" id="SSF54593">
    <property type="entry name" value="Glyoxalase/Bleomycin resistance protein/Dihydroxybiphenyl dioxygenase"/>
    <property type="match status" value="1"/>
</dbReference>
<gene>
    <name evidence="10" type="ORF">GGI59_005711</name>
</gene>
<comment type="similarity">
    <text evidence="2 8">Belongs to the extradiol ring-cleavage dioxygenase family.</text>
</comment>
<dbReference type="AlphaFoldDB" id="A0A7W8XJJ6"/>
<dbReference type="InterPro" id="IPR004360">
    <property type="entry name" value="Glyas_Fos-R_dOase_dom"/>
</dbReference>
<keyword evidence="11" id="KW-1185">Reference proteome</keyword>
<keyword evidence="6 8" id="KW-0560">Oxidoreductase</keyword>
<evidence type="ECO:0000256" key="5">
    <source>
        <dbReference type="ARBA" id="ARBA00022964"/>
    </source>
</evidence>
<organism evidence="10 11">
    <name type="scientific">Rhizobium lentis</name>
    <dbReference type="NCBI Taxonomy" id="1138194"/>
    <lineage>
        <taxon>Bacteria</taxon>
        <taxon>Pseudomonadati</taxon>
        <taxon>Pseudomonadota</taxon>
        <taxon>Alphaproteobacteria</taxon>
        <taxon>Hyphomicrobiales</taxon>
        <taxon>Rhizobiaceae</taxon>
        <taxon>Rhizobium/Agrobacterium group</taxon>
        <taxon>Rhizobium</taxon>
    </lineage>
</organism>
<dbReference type="Pfam" id="PF00903">
    <property type="entry name" value="Glyoxalase"/>
    <property type="match status" value="2"/>
</dbReference>
<evidence type="ECO:0000256" key="4">
    <source>
        <dbReference type="ARBA" id="ARBA00022797"/>
    </source>
</evidence>
<keyword evidence="4 8" id="KW-0058">Aromatic hydrocarbons catabolism</keyword>